<feature type="region of interest" description="Disordered" evidence="1">
    <location>
        <begin position="160"/>
        <end position="360"/>
    </location>
</feature>
<keyword evidence="3" id="KW-1185">Reference proteome</keyword>
<proteinExistence type="predicted"/>
<evidence type="ECO:0000313" key="2">
    <source>
        <dbReference type="EMBL" id="CAB9501772.1"/>
    </source>
</evidence>
<comment type="caution">
    <text evidence="2">The sequence shown here is derived from an EMBL/GenBank/DDBJ whole genome shotgun (WGS) entry which is preliminary data.</text>
</comment>
<reference evidence="2" key="1">
    <citation type="submission" date="2020-06" db="EMBL/GenBank/DDBJ databases">
        <authorList>
            <consortium name="Plant Systems Biology data submission"/>
        </authorList>
    </citation>
    <scope>NUCLEOTIDE SEQUENCE</scope>
    <source>
        <strain evidence="2">D6</strain>
    </source>
</reference>
<sequence length="360" mass="39149">MLPEDSDDPEKVLNVMKSNGAFNKHVPAENVPGLERVIRAAIDPKFPHFNVAVLLHLCRRKRAVRTPPNNHVHVGLPSRQHVIALGNCKFSEDEIPEPRPTEVTQFLDNLKAAELEYFLANNGEAQYQARPSACEHAEHIADVLEGRRVPTHCEVSLLRDENTETGQANVGSPPPIASPSPRRTPGVKKQATPSVASAVTRKLPHKIPQYRYKCRHQSIGSTVAASGTRTPGSANRSRGSSVPASHTPRSQNRSGTKAPGGKGRNKHGLKSPTNGTGTGQASRHPSPNRSGSATFRGQSGNNKASTSPTAARMSGQTQSRKRGSSEVMYDSQRNRRRKRKRERSAARDSATIKAVHDDCP</sequence>
<protein>
    <submittedName>
        <fullName evidence="2">Uncharacterized protein</fullName>
    </submittedName>
</protein>
<dbReference type="AlphaFoldDB" id="A0A9N8DFE8"/>
<dbReference type="EMBL" id="CAICTM010000117">
    <property type="protein sequence ID" value="CAB9501772.1"/>
    <property type="molecule type" value="Genomic_DNA"/>
</dbReference>
<evidence type="ECO:0000313" key="3">
    <source>
        <dbReference type="Proteomes" id="UP001153069"/>
    </source>
</evidence>
<gene>
    <name evidence="2" type="ORF">SEMRO_118_G057650.1</name>
</gene>
<feature type="compositionally biased region" description="Polar residues" evidence="1">
    <location>
        <begin position="271"/>
        <end position="318"/>
    </location>
</feature>
<feature type="compositionally biased region" description="Polar residues" evidence="1">
    <location>
        <begin position="218"/>
        <end position="255"/>
    </location>
</feature>
<accession>A0A9N8DFE8</accession>
<organism evidence="2 3">
    <name type="scientific">Seminavis robusta</name>
    <dbReference type="NCBI Taxonomy" id="568900"/>
    <lineage>
        <taxon>Eukaryota</taxon>
        <taxon>Sar</taxon>
        <taxon>Stramenopiles</taxon>
        <taxon>Ochrophyta</taxon>
        <taxon>Bacillariophyta</taxon>
        <taxon>Bacillariophyceae</taxon>
        <taxon>Bacillariophycidae</taxon>
        <taxon>Naviculales</taxon>
        <taxon>Naviculaceae</taxon>
        <taxon>Seminavis</taxon>
    </lineage>
</organism>
<name>A0A9N8DFE8_9STRA</name>
<evidence type="ECO:0000256" key="1">
    <source>
        <dbReference type="SAM" id="MobiDB-lite"/>
    </source>
</evidence>
<dbReference type="Proteomes" id="UP001153069">
    <property type="component" value="Unassembled WGS sequence"/>
</dbReference>